<accession>A0A9P8Q7T0</accession>
<dbReference type="OrthoDB" id="5329385at2759"/>
<evidence type="ECO:0000313" key="1">
    <source>
        <dbReference type="EMBL" id="KAH3685663.1"/>
    </source>
</evidence>
<keyword evidence="2" id="KW-1185">Reference proteome</keyword>
<name>A0A9P8Q7T0_WICPI</name>
<sequence>MNRLHALRAVGRSQNVNLKLAIPRSLQTISHSSDYVPTAVPVSYLDLVSSQQSTRITNERMMSNKHEPFLTHNNTCLRFFRNTHTLQSSQEPQEDSNLTRKANFGSMVTYLKDDLTPNLLTELPNSSKLDASIILKLSESLVNLDIITNHFPDALNIHGRVSYQTIIKAIQLFLKGFYLHDGYDHKLLVTHTEVDPHGTTHHQYGIIKGAPKIIIHWKLAHKPIISPSGGSTGRTNGIEIPDLNEFEEGFSGVFCFELNEDCDRILVHNVENVLILGNRNLRGEGFDGFVRA</sequence>
<organism evidence="1 2">
    <name type="scientific">Wickerhamomyces pijperi</name>
    <name type="common">Yeast</name>
    <name type="synonym">Pichia pijperi</name>
    <dbReference type="NCBI Taxonomy" id="599730"/>
    <lineage>
        <taxon>Eukaryota</taxon>
        <taxon>Fungi</taxon>
        <taxon>Dikarya</taxon>
        <taxon>Ascomycota</taxon>
        <taxon>Saccharomycotina</taxon>
        <taxon>Saccharomycetes</taxon>
        <taxon>Phaffomycetales</taxon>
        <taxon>Wickerhamomycetaceae</taxon>
        <taxon>Wickerhamomyces</taxon>
    </lineage>
</organism>
<dbReference type="Proteomes" id="UP000774326">
    <property type="component" value="Unassembled WGS sequence"/>
</dbReference>
<protein>
    <submittedName>
        <fullName evidence="1">Uncharacterized protein</fullName>
    </submittedName>
</protein>
<evidence type="ECO:0000313" key="2">
    <source>
        <dbReference type="Proteomes" id="UP000774326"/>
    </source>
</evidence>
<reference evidence="1" key="2">
    <citation type="submission" date="2021-01" db="EMBL/GenBank/DDBJ databases">
        <authorList>
            <person name="Schikora-Tamarit M.A."/>
        </authorList>
    </citation>
    <scope>NUCLEOTIDE SEQUENCE</scope>
    <source>
        <strain evidence="1">CBS2887</strain>
    </source>
</reference>
<dbReference type="EMBL" id="JAEUBG010001843">
    <property type="protein sequence ID" value="KAH3685663.1"/>
    <property type="molecule type" value="Genomic_DNA"/>
</dbReference>
<dbReference type="AlphaFoldDB" id="A0A9P8Q7T0"/>
<gene>
    <name evidence="1" type="ORF">WICPIJ_003347</name>
</gene>
<proteinExistence type="predicted"/>
<reference evidence="1" key="1">
    <citation type="journal article" date="2021" name="Open Biol.">
        <title>Shared evolutionary footprints suggest mitochondrial oxidative damage underlies multiple complex I losses in fungi.</title>
        <authorList>
            <person name="Schikora-Tamarit M.A."/>
            <person name="Marcet-Houben M."/>
            <person name="Nosek J."/>
            <person name="Gabaldon T."/>
        </authorList>
    </citation>
    <scope>NUCLEOTIDE SEQUENCE</scope>
    <source>
        <strain evidence="1">CBS2887</strain>
    </source>
</reference>
<comment type="caution">
    <text evidence="1">The sequence shown here is derived from an EMBL/GenBank/DDBJ whole genome shotgun (WGS) entry which is preliminary data.</text>
</comment>